<evidence type="ECO:0000313" key="3">
    <source>
        <dbReference type="Proteomes" id="UP000799436"/>
    </source>
</evidence>
<evidence type="ECO:0000313" key="2">
    <source>
        <dbReference type="EMBL" id="KAF2768641.1"/>
    </source>
</evidence>
<feature type="region of interest" description="Disordered" evidence="1">
    <location>
        <begin position="227"/>
        <end position="255"/>
    </location>
</feature>
<dbReference type="AlphaFoldDB" id="A0A6G1L6S8"/>
<accession>A0A6G1L6S8</accession>
<dbReference type="Proteomes" id="UP000799436">
    <property type="component" value="Unassembled WGS sequence"/>
</dbReference>
<evidence type="ECO:0000256" key="1">
    <source>
        <dbReference type="SAM" id="MobiDB-lite"/>
    </source>
</evidence>
<dbReference type="OrthoDB" id="10519711at2759"/>
<feature type="compositionally biased region" description="Polar residues" evidence="1">
    <location>
        <begin position="246"/>
        <end position="255"/>
    </location>
</feature>
<protein>
    <submittedName>
        <fullName evidence="2">Uncharacterized protein</fullName>
    </submittedName>
</protein>
<reference evidence="2" key="1">
    <citation type="journal article" date="2020" name="Stud. Mycol.">
        <title>101 Dothideomycetes genomes: a test case for predicting lifestyles and emergence of pathogens.</title>
        <authorList>
            <person name="Haridas S."/>
            <person name="Albert R."/>
            <person name="Binder M."/>
            <person name="Bloem J."/>
            <person name="Labutti K."/>
            <person name="Salamov A."/>
            <person name="Andreopoulos B."/>
            <person name="Baker S."/>
            <person name="Barry K."/>
            <person name="Bills G."/>
            <person name="Bluhm B."/>
            <person name="Cannon C."/>
            <person name="Castanera R."/>
            <person name="Culley D."/>
            <person name="Daum C."/>
            <person name="Ezra D."/>
            <person name="Gonzalez J."/>
            <person name="Henrissat B."/>
            <person name="Kuo A."/>
            <person name="Liang C."/>
            <person name="Lipzen A."/>
            <person name="Lutzoni F."/>
            <person name="Magnuson J."/>
            <person name="Mondo S."/>
            <person name="Nolan M."/>
            <person name="Ohm R."/>
            <person name="Pangilinan J."/>
            <person name="Park H.-J."/>
            <person name="Ramirez L."/>
            <person name="Alfaro M."/>
            <person name="Sun H."/>
            <person name="Tritt A."/>
            <person name="Yoshinaga Y."/>
            <person name="Zwiers L.-H."/>
            <person name="Turgeon B."/>
            <person name="Goodwin S."/>
            <person name="Spatafora J."/>
            <person name="Crous P."/>
            <person name="Grigoriev I."/>
        </authorList>
    </citation>
    <scope>NUCLEOTIDE SEQUENCE</scope>
    <source>
        <strain evidence="2">CBS 116005</strain>
    </source>
</reference>
<dbReference type="EMBL" id="ML995842">
    <property type="protein sequence ID" value="KAF2768641.1"/>
    <property type="molecule type" value="Genomic_DNA"/>
</dbReference>
<organism evidence="2 3">
    <name type="scientific">Teratosphaeria nubilosa</name>
    <dbReference type="NCBI Taxonomy" id="161662"/>
    <lineage>
        <taxon>Eukaryota</taxon>
        <taxon>Fungi</taxon>
        <taxon>Dikarya</taxon>
        <taxon>Ascomycota</taxon>
        <taxon>Pezizomycotina</taxon>
        <taxon>Dothideomycetes</taxon>
        <taxon>Dothideomycetidae</taxon>
        <taxon>Mycosphaerellales</taxon>
        <taxon>Teratosphaeriaceae</taxon>
        <taxon>Teratosphaeria</taxon>
    </lineage>
</organism>
<name>A0A6G1L6S8_9PEZI</name>
<proteinExistence type="predicted"/>
<feature type="compositionally biased region" description="Pro residues" evidence="1">
    <location>
        <begin position="101"/>
        <end position="121"/>
    </location>
</feature>
<gene>
    <name evidence="2" type="ORF">EJ03DRAFT_115665</name>
</gene>
<feature type="compositionally biased region" description="Low complexity" evidence="1">
    <location>
        <begin position="122"/>
        <end position="143"/>
    </location>
</feature>
<keyword evidence="3" id="KW-1185">Reference proteome</keyword>
<feature type="region of interest" description="Disordered" evidence="1">
    <location>
        <begin position="101"/>
        <end position="168"/>
    </location>
</feature>
<sequence length="255" mass="28225">MENDFSLEFDPTALDELLDGYTPKADGTLLGSEAEQLHETFDWNHLELPLPDQQPQPQPQQDHLAAANAVGMGEPPLMPPFQQLLPPAAMDYGVLPYEQVAPPPPVPAEPPMAPLPRPSPASPDASSATDASSSSARTPTPRAGRAKAPNEENGRSKAQNRGALQGWGPALRVHRRRCGVQTKEWVHDRECKIQVHSHYENFSSESATRIGDDGEKFRCPREWEHLYAPTTTNQRKPDWLKRGAQRGNTEQANEH</sequence>